<sequence>MAKAEAILANARATAKAIREVAVAIGSSWVKEATVRVVEQKIEAFSVIAKESTTTLLPNDVANPAGMMAQALGLYRGMIKRNSSKEDLLKLCNGSRIGVGLFRVFSNCQVL</sequence>
<dbReference type="Proteomes" id="UP000593572">
    <property type="component" value="Unassembled WGS sequence"/>
</dbReference>
<evidence type="ECO:0000313" key="3">
    <source>
        <dbReference type="EMBL" id="MBA0559845.1"/>
    </source>
</evidence>
<keyword evidence="4" id="KW-1185">Reference proteome</keyword>
<proteinExistence type="inferred from homology"/>
<evidence type="ECO:0000256" key="1">
    <source>
        <dbReference type="ARBA" id="ARBA00008164"/>
    </source>
</evidence>
<evidence type="ECO:0000313" key="4">
    <source>
        <dbReference type="Proteomes" id="UP000593572"/>
    </source>
</evidence>
<reference evidence="3 4" key="1">
    <citation type="journal article" date="2019" name="Genome Biol. Evol.">
        <title>Insights into the evolution of the New World diploid cottons (Gossypium, subgenus Houzingenia) based on genome sequencing.</title>
        <authorList>
            <person name="Grover C.E."/>
            <person name="Arick M.A. 2nd"/>
            <person name="Thrash A."/>
            <person name="Conover J.L."/>
            <person name="Sanders W.S."/>
            <person name="Peterson D.G."/>
            <person name="Frelichowski J.E."/>
            <person name="Scheffler J.A."/>
            <person name="Scheffler B.E."/>
            <person name="Wendel J.F."/>
        </authorList>
    </citation>
    <scope>NUCLEOTIDE SEQUENCE [LARGE SCALE GENOMIC DNA]</scope>
    <source>
        <strain evidence="3">157</strain>
        <tissue evidence="3">Leaf</tissue>
    </source>
</reference>
<dbReference type="AlphaFoldDB" id="A0A7J8M579"/>
<name>A0A7J8M579_9ROSI</name>
<feature type="domain" description="STML2-like C-terminal extension" evidence="2">
    <location>
        <begin position="21"/>
        <end position="76"/>
    </location>
</feature>
<comment type="caution">
    <text evidence="3">The sequence shown here is derived from an EMBL/GenBank/DDBJ whole genome shotgun (WGS) entry which is preliminary data.</text>
</comment>
<comment type="similarity">
    <text evidence="1">Belongs to the band 7/mec-2 family.</text>
</comment>
<protein>
    <recommendedName>
        <fullName evidence="2">STML2-like C-terminal extension domain-containing protein</fullName>
    </recommendedName>
</protein>
<dbReference type="InterPro" id="IPR032435">
    <property type="entry name" value="STML2-like_C"/>
</dbReference>
<accession>A0A7J8M579</accession>
<dbReference type="Pfam" id="PF16200">
    <property type="entry name" value="Band_7_C"/>
    <property type="match status" value="1"/>
</dbReference>
<evidence type="ECO:0000259" key="2">
    <source>
        <dbReference type="Pfam" id="PF16200"/>
    </source>
</evidence>
<organism evidence="3 4">
    <name type="scientific">Gossypium lobatum</name>
    <dbReference type="NCBI Taxonomy" id="34289"/>
    <lineage>
        <taxon>Eukaryota</taxon>
        <taxon>Viridiplantae</taxon>
        <taxon>Streptophyta</taxon>
        <taxon>Embryophyta</taxon>
        <taxon>Tracheophyta</taxon>
        <taxon>Spermatophyta</taxon>
        <taxon>Magnoliopsida</taxon>
        <taxon>eudicotyledons</taxon>
        <taxon>Gunneridae</taxon>
        <taxon>Pentapetalae</taxon>
        <taxon>rosids</taxon>
        <taxon>malvids</taxon>
        <taxon>Malvales</taxon>
        <taxon>Malvaceae</taxon>
        <taxon>Malvoideae</taxon>
        <taxon>Gossypium</taxon>
    </lineage>
</organism>
<dbReference type="EMBL" id="JABEZX010000007">
    <property type="protein sequence ID" value="MBA0559845.1"/>
    <property type="molecule type" value="Genomic_DNA"/>
</dbReference>
<gene>
    <name evidence="3" type="ORF">Golob_016787</name>
</gene>